<dbReference type="Gene3D" id="2.60.120.1440">
    <property type="match status" value="1"/>
</dbReference>
<gene>
    <name evidence="3" type="ORF">XaplCFBP3122_16845</name>
</gene>
<reference evidence="3 4" key="1">
    <citation type="submission" date="2016-08" db="EMBL/GenBank/DDBJ databases">
        <title>Evolution of the type three secretion system and type three effector repertoires in Xanthomonas.</title>
        <authorList>
            <person name="Merda D."/>
            <person name="Briand M."/>
            <person name="Bosis E."/>
            <person name="Rousseau C."/>
            <person name="Portier P."/>
            <person name="Jacques M.-A."/>
            <person name="Fischer-Le Saux M."/>
        </authorList>
    </citation>
    <scope>NUCLEOTIDE SEQUENCE [LARGE SCALE GENOMIC DNA]</scope>
    <source>
        <strain evidence="3 4">CFBP 3122</strain>
    </source>
</reference>
<evidence type="ECO:0000259" key="1">
    <source>
        <dbReference type="Pfam" id="PF04773"/>
    </source>
</evidence>
<protein>
    <submittedName>
        <fullName evidence="3">Iron dicitrate transport regulator FecR</fullName>
    </submittedName>
</protein>
<sequence length="349" mass="37735">MADAASRRARTAAGQRAPLAGGQPISAEVADQAAQWLTVLMSGTASEAQLQRWQQWRDAHPDHVRAWAHIEAVTGRLKTLTPQAAYRSLSPYAGSNGQASAGRRKALNLLLWGGVAGATGVLASRTERWQRATADYATATGQRREVQLQDGSRITLNTRSAIDVRFDAQQRLLQLLAGEIMVTTAHALGAGHDARPLLVRTAQGDIHALGTRFCVRQDKHDTRLSVLESAVEVRPHAAAQAVGRVQAGEQCRFTADALGAIAPVDAQAAAWVRGQLIADEWRLDAFLAELDRYRAGLLRCDPQVGGLRVSGVFPLDDTERILAMLPSVLPVRVSRRSRYWVTVQAAGQG</sequence>
<name>A0A2S6Z1L4_9XANT</name>
<dbReference type="GO" id="GO:0016989">
    <property type="term" value="F:sigma factor antagonist activity"/>
    <property type="evidence" value="ECO:0007669"/>
    <property type="project" value="TreeGrafter"/>
</dbReference>
<feature type="domain" description="FecR N-terminal" evidence="2">
    <location>
        <begin position="31"/>
        <end position="73"/>
    </location>
</feature>
<organism evidence="3 4">
    <name type="scientific">Xanthomonas arboricola pv. populi</name>
    <dbReference type="NCBI Taxonomy" id="487823"/>
    <lineage>
        <taxon>Bacteria</taxon>
        <taxon>Pseudomonadati</taxon>
        <taxon>Pseudomonadota</taxon>
        <taxon>Gammaproteobacteria</taxon>
        <taxon>Lysobacterales</taxon>
        <taxon>Lysobacteraceae</taxon>
        <taxon>Xanthomonas</taxon>
    </lineage>
</organism>
<comment type="caution">
    <text evidence="3">The sequence shown here is derived from an EMBL/GenBank/DDBJ whole genome shotgun (WGS) entry which is preliminary data.</text>
</comment>
<proteinExistence type="predicted"/>
<evidence type="ECO:0000259" key="2">
    <source>
        <dbReference type="Pfam" id="PF16220"/>
    </source>
</evidence>
<accession>A0A2S6Z1L4</accession>
<dbReference type="PIRSF" id="PIRSF018266">
    <property type="entry name" value="FecR"/>
    <property type="match status" value="1"/>
</dbReference>
<dbReference type="EMBL" id="MIGV01000025">
    <property type="protein sequence ID" value="PPT74456.1"/>
    <property type="molecule type" value="Genomic_DNA"/>
</dbReference>
<dbReference type="InterPro" id="IPR012373">
    <property type="entry name" value="Ferrdict_sens_TM"/>
</dbReference>
<dbReference type="Pfam" id="PF04773">
    <property type="entry name" value="FecR"/>
    <property type="match status" value="1"/>
</dbReference>
<dbReference type="PANTHER" id="PTHR30273:SF2">
    <property type="entry name" value="PROTEIN FECR"/>
    <property type="match status" value="1"/>
</dbReference>
<dbReference type="Pfam" id="PF16220">
    <property type="entry name" value="DUF4880"/>
    <property type="match status" value="1"/>
</dbReference>
<feature type="domain" description="FecR protein" evidence="1">
    <location>
        <begin position="135"/>
        <end position="232"/>
    </location>
</feature>
<dbReference type="Proteomes" id="UP000238270">
    <property type="component" value="Unassembled WGS sequence"/>
</dbReference>
<dbReference type="RefSeq" id="WP_104598966.1">
    <property type="nucleotide sequence ID" value="NZ_MIGV01000025.1"/>
</dbReference>
<dbReference type="InterPro" id="IPR032623">
    <property type="entry name" value="FecR_N"/>
</dbReference>
<evidence type="ECO:0000313" key="4">
    <source>
        <dbReference type="Proteomes" id="UP000238270"/>
    </source>
</evidence>
<dbReference type="InterPro" id="IPR006860">
    <property type="entry name" value="FecR"/>
</dbReference>
<evidence type="ECO:0000313" key="3">
    <source>
        <dbReference type="EMBL" id="PPT74456.1"/>
    </source>
</evidence>
<dbReference type="AlphaFoldDB" id="A0A2S6Z1L4"/>
<dbReference type="PANTHER" id="PTHR30273">
    <property type="entry name" value="PERIPLASMIC SIGNAL SENSOR AND SIGMA FACTOR ACTIVATOR FECR-RELATED"/>
    <property type="match status" value="1"/>
</dbReference>